<comment type="caution">
    <text evidence="2">The sequence shown here is derived from an EMBL/GenBank/DDBJ whole genome shotgun (WGS) entry which is preliminary data.</text>
</comment>
<dbReference type="HOGENOM" id="CLU_3194904_0_0_6"/>
<reference evidence="3" key="1">
    <citation type="submission" date="2010-03" db="EMBL/GenBank/DDBJ databases">
        <title>Complete sequence of Mobiluncus curtisii ATCC 43063.</title>
        <authorList>
            <person name="Muzny D."/>
            <person name="Qin X."/>
            <person name="Deng J."/>
            <person name="Jiang H."/>
            <person name="Liu Y."/>
            <person name="Qu J."/>
            <person name="Song X.-Z."/>
            <person name="Zhang L."/>
            <person name="Thornton R."/>
            <person name="Coyle M."/>
            <person name="Francisco L."/>
            <person name="Jackson L."/>
            <person name="Javaid M."/>
            <person name="Korchina V."/>
            <person name="Kovar C."/>
            <person name="Mata R."/>
            <person name="Mathew T."/>
            <person name="Ngo R."/>
            <person name="Nguyen L."/>
            <person name="Nguyen N."/>
            <person name="Okwuonu G."/>
            <person name="Ongeri F."/>
            <person name="Pham C."/>
            <person name="Simmons D."/>
            <person name="Wilczek-Boney K."/>
            <person name="Hale W."/>
            <person name="Jakkamsetti A."/>
            <person name="Pham P."/>
            <person name="Ruth R."/>
            <person name="San Lucas F."/>
            <person name="Warren J."/>
            <person name="Zhang J."/>
            <person name="Zhao Z."/>
            <person name="Zhou C."/>
            <person name="Zhu D."/>
            <person name="Lee S."/>
            <person name="Bess C."/>
            <person name="Blankenburg K."/>
            <person name="Forbes L."/>
            <person name="Fu Q."/>
            <person name="Gubbala S."/>
            <person name="Hirani K."/>
            <person name="Jayaseelan J.C."/>
            <person name="Lara F."/>
            <person name="Munidasa M."/>
            <person name="Palculict T."/>
            <person name="Patil S."/>
            <person name="Pu L.-L."/>
            <person name="Saada N."/>
            <person name="Tang L."/>
            <person name="Weissenberger G."/>
            <person name="Zhu Y."/>
            <person name="Hemphill L."/>
            <person name="Shang Y."/>
            <person name="Youmans B."/>
            <person name="Ayvaz T."/>
            <person name="Ross M."/>
            <person name="Santibanez J."/>
            <person name="Aqrawi P."/>
            <person name="Gross S."/>
            <person name="Joshi V."/>
            <person name="Fowler G."/>
            <person name="Nazareth L."/>
            <person name="Reid J."/>
            <person name="Worley K."/>
            <person name="Petrosino J."/>
            <person name="Highlander S."/>
            <person name="Gibbs R."/>
            <person name="Gibbs R."/>
        </authorList>
    </citation>
    <scope>NUCLEOTIDE SEQUENCE [LARGE SCALE GENOMIC DNA]</scope>
    <source>
        <strain evidence="3">ATCC 19194</strain>
    </source>
</reference>
<dbReference type="Proteomes" id="UP000003085">
    <property type="component" value="Unassembled WGS sequence"/>
</dbReference>
<dbReference type="AlphaFoldDB" id="D4XQE3"/>
<gene>
    <name evidence="2" type="ORF">HMP0015_1935</name>
</gene>
<organism evidence="2 3">
    <name type="scientific">Acinetobacter haemolyticus ATCC 19194</name>
    <dbReference type="NCBI Taxonomy" id="707232"/>
    <lineage>
        <taxon>Bacteria</taxon>
        <taxon>Pseudomonadati</taxon>
        <taxon>Pseudomonadota</taxon>
        <taxon>Gammaproteobacteria</taxon>
        <taxon>Moraxellales</taxon>
        <taxon>Moraxellaceae</taxon>
        <taxon>Acinetobacter</taxon>
    </lineage>
</organism>
<dbReference type="EMBL" id="ADMT01000168">
    <property type="protein sequence ID" value="EFF82608.1"/>
    <property type="molecule type" value="Genomic_DNA"/>
</dbReference>
<accession>D4XQE3</accession>
<name>D4XQE3_ACIHA</name>
<evidence type="ECO:0000313" key="3">
    <source>
        <dbReference type="Proteomes" id="UP000003085"/>
    </source>
</evidence>
<feature type="region of interest" description="Disordered" evidence="1">
    <location>
        <begin position="23"/>
        <end position="45"/>
    </location>
</feature>
<sequence length="45" mass="5297">MSYNIKTLTKNAKSLELNLKNQKTDQTNLSKKTKESTMSKFLKRY</sequence>
<evidence type="ECO:0000256" key="1">
    <source>
        <dbReference type="SAM" id="MobiDB-lite"/>
    </source>
</evidence>
<protein>
    <submittedName>
        <fullName evidence="2">Uncharacterized protein</fullName>
    </submittedName>
</protein>
<evidence type="ECO:0000313" key="2">
    <source>
        <dbReference type="EMBL" id="EFF82608.1"/>
    </source>
</evidence>
<proteinExistence type="predicted"/>